<protein>
    <submittedName>
        <fullName evidence="7">DNA polymerase III subunit alpha</fullName>
    </submittedName>
</protein>
<dbReference type="Pfam" id="PF17657">
    <property type="entry name" value="DNA_pol3_finger"/>
    <property type="match status" value="1"/>
</dbReference>
<dbReference type="AlphaFoldDB" id="A0A9D9H5C4"/>
<dbReference type="Proteomes" id="UP000823614">
    <property type="component" value="Unassembled WGS sequence"/>
</dbReference>
<dbReference type="InterPro" id="IPR004805">
    <property type="entry name" value="DnaE2/DnaE/PolC"/>
</dbReference>
<dbReference type="Pfam" id="PF07733">
    <property type="entry name" value="DNA_pol3_alpha"/>
    <property type="match status" value="1"/>
</dbReference>
<dbReference type="InterPro" id="IPR011708">
    <property type="entry name" value="DNA_pol3_alpha_NTPase_dom"/>
</dbReference>
<dbReference type="GO" id="GO:0003887">
    <property type="term" value="F:DNA-directed DNA polymerase activity"/>
    <property type="evidence" value="ECO:0007669"/>
    <property type="project" value="UniProtKB-KW"/>
</dbReference>
<dbReference type="GO" id="GO:0006260">
    <property type="term" value="P:DNA replication"/>
    <property type="evidence" value="ECO:0007669"/>
    <property type="project" value="UniProtKB-KW"/>
</dbReference>
<evidence type="ECO:0000256" key="4">
    <source>
        <dbReference type="ARBA" id="ARBA00022932"/>
    </source>
</evidence>
<evidence type="ECO:0000256" key="5">
    <source>
        <dbReference type="ARBA" id="ARBA00026073"/>
    </source>
</evidence>
<sequence>MELVPLSVISNYSLLDSPLTIEQLVTTAKQRGYHAIALTDINVMYGAVEFYNLAKQNDLQPIIGLTLELNPFDDTKKTYPLILLAQDQQGYQDLMKISSLKMVDRHQEPFILNKISKYLNHLFVINGLNSQIMQYLQIGDVTTAQKLLHEQLQIINSKILCLAINNQQSEAIQTTIKNFARQNCLRLVAINPIRYADSSDQFEIDVLHAIKNNKQISNVGLASNQVGSDYIRDAQELVDHYQHLGLSQAVENTEWIQKQIHLELTFQTPQLPHFPNQLNLSSQDYLAQLCHKGLEKRLNNFADSDAISQYKKRLDYELKVIHELGFDDYFLIVWDVINYAHQQDIMTGPGRGSAAGSLVAYVLYITQVDPIKYNLLFERFLNPQRAQMPDIDLDIPDDRRDEIIQYVQQKYGKQKVGQIITFGTFGAKQVIRDIGRVFGLSTYQLSEWSHAIPNSLKITLKKSYEESARLRELVTSSDLNRLIFNTALKLEGIPRHTSTHAAGIVLSEHNLTNFVPVQLGTDNLLVTQFTKNEVEKVGLLKIDFLGLRNLTILSDTVHLVCQSDPTFNINQISLNDEQTLSLFQRADTNGVFQFESNGIKNVLRQLKPENFELIIAVDALYRPGPMENISHF</sequence>
<evidence type="ECO:0000313" key="8">
    <source>
        <dbReference type="Proteomes" id="UP000823614"/>
    </source>
</evidence>
<dbReference type="GO" id="GO:0008408">
    <property type="term" value="F:3'-5' exonuclease activity"/>
    <property type="evidence" value="ECO:0007669"/>
    <property type="project" value="InterPro"/>
</dbReference>
<dbReference type="SUPFAM" id="SSF89550">
    <property type="entry name" value="PHP domain-like"/>
    <property type="match status" value="1"/>
</dbReference>
<dbReference type="InterPro" id="IPR041931">
    <property type="entry name" value="DNA_pol3_alpha_thumb_dom"/>
</dbReference>
<comment type="subunit">
    <text evidence="5">DNA polymerase III contains a core (composed of alpha, epsilon and theta chains) that associates with a tau subunit. This core dimerizes to form the POLIII' complex. PolIII' associates with the gamma complex (composed of gamma, delta, delta', psi and chi chains) and with the beta chain to form the complete DNA polymerase III complex.</text>
</comment>
<keyword evidence="2" id="KW-0548">Nucleotidyltransferase</keyword>
<evidence type="ECO:0000313" key="7">
    <source>
        <dbReference type="EMBL" id="MBO8441660.1"/>
    </source>
</evidence>
<name>A0A9D9H5C4_9LACO</name>
<feature type="domain" description="Polymerase/histidinol phosphatase N-terminal" evidence="6">
    <location>
        <begin position="4"/>
        <end position="71"/>
    </location>
</feature>
<dbReference type="PANTHER" id="PTHR32294">
    <property type="entry name" value="DNA POLYMERASE III SUBUNIT ALPHA"/>
    <property type="match status" value="1"/>
</dbReference>
<dbReference type="InterPro" id="IPR003141">
    <property type="entry name" value="Pol/His_phosphatase_N"/>
</dbReference>
<dbReference type="NCBIfam" id="TIGR00594">
    <property type="entry name" value="polc"/>
    <property type="match status" value="1"/>
</dbReference>
<dbReference type="Pfam" id="PF02811">
    <property type="entry name" value="PHP"/>
    <property type="match status" value="1"/>
</dbReference>
<gene>
    <name evidence="7" type="ORF">IAA89_04430</name>
</gene>
<dbReference type="PANTHER" id="PTHR32294:SF0">
    <property type="entry name" value="DNA POLYMERASE III SUBUNIT ALPHA"/>
    <property type="match status" value="1"/>
</dbReference>
<accession>A0A9D9H5C4</accession>
<reference evidence="7" key="2">
    <citation type="journal article" date="2021" name="PeerJ">
        <title>Extensive microbial diversity within the chicken gut microbiome revealed by metagenomics and culture.</title>
        <authorList>
            <person name="Gilroy R."/>
            <person name="Ravi A."/>
            <person name="Getino M."/>
            <person name="Pursley I."/>
            <person name="Horton D.L."/>
            <person name="Alikhan N.F."/>
            <person name="Baker D."/>
            <person name="Gharbi K."/>
            <person name="Hall N."/>
            <person name="Watson M."/>
            <person name="Adriaenssens E.M."/>
            <person name="Foster-Nyarko E."/>
            <person name="Jarju S."/>
            <person name="Secka A."/>
            <person name="Antonio M."/>
            <person name="Oren A."/>
            <person name="Chaudhuri R.R."/>
            <person name="La Ragione R."/>
            <person name="Hildebrand F."/>
            <person name="Pallen M.J."/>
        </authorList>
    </citation>
    <scope>NUCLEOTIDE SEQUENCE</scope>
    <source>
        <strain evidence="7">C6-149</strain>
    </source>
</reference>
<dbReference type="SMART" id="SM00481">
    <property type="entry name" value="POLIIIAc"/>
    <property type="match status" value="1"/>
</dbReference>
<evidence type="ECO:0000256" key="3">
    <source>
        <dbReference type="ARBA" id="ARBA00022705"/>
    </source>
</evidence>
<comment type="caution">
    <text evidence="7">The sequence shown here is derived from an EMBL/GenBank/DDBJ whole genome shotgun (WGS) entry which is preliminary data.</text>
</comment>
<dbReference type="InterPro" id="IPR004013">
    <property type="entry name" value="PHP_dom"/>
</dbReference>
<organism evidence="7 8">
    <name type="scientific">Candidatus Gallilactobacillus intestinavium</name>
    <dbReference type="NCBI Taxonomy" id="2840838"/>
    <lineage>
        <taxon>Bacteria</taxon>
        <taxon>Bacillati</taxon>
        <taxon>Bacillota</taxon>
        <taxon>Bacilli</taxon>
        <taxon>Lactobacillales</taxon>
        <taxon>Lactobacillaceae</taxon>
        <taxon>Lactobacillaceae incertae sedis</taxon>
        <taxon>Candidatus Gallilactobacillus</taxon>
    </lineage>
</organism>
<feature type="non-terminal residue" evidence="7">
    <location>
        <position position="632"/>
    </location>
</feature>
<reference evidence="7" key="1">
    <citation type="submission" date="2020-10" db="EMBL/GenBank/DDBJ databases">
        <authorList>
            <person name="Gilroy R."/>
        </authorList>
    </citation>
    <scope>NUCLEOTIDE SEQUENCE</scope>
    <source>
        <strain evidence="7">C6-149</strain>
    </source>
</reference>
<dbReference type="InterPro" id="IPR016195">
    <property type="entry name" value="Pol/histidinol_Pase-like"/>
</dbReference>
<keyword evidence="3" id="KW-0235">DNA replication</keyword>
<keyword evidence="4" id="KW-0239">DNA-directed DNA polymerase</keyword>
<keyword evidence="1" id="KW-0808">Transferase</keyword>
<evidence type="ECO:0000256" key="2">
    <source>
        <dbReference type="ARBA" id="ARBA00022695"/>
    </source>
</evidence>
<dbReference type="EMBL" id="JADIMP010000070">
    <property type="protein sequence ID" value="MBO8441660.1"/>
    <property type="molecule type" value="Genomic_DNA"/>
</dbReference>
<dbReference type="Gene3D" id="1.10.10.1600">
    <property type="entry name" value="Bacterial DNA polymerase III alpha subunit, thumb domain"/>
    <property type="match status" value="1"/>
</dbReference>
<proteinExistence type="predicted"/>
<dbReference type="InterPro" id="IPR040982">
    <property type="entry name" value="DNA_pol3_finger"/>
</dbReference>
<evidence type="ECO:0000259" key="6">
    <source>
        <dbReference type="SMART" id="SM00481"/>
    </source>
</evidence>
<dbReference type="CDD" id="cd07431">
    <property type="entry name" value="PHP_PolIIIA"/>
    <property type="match status" value="1"/>
</dbReference>
<evidence type="ECO:0000256" key="1">
    <source>
        <dbReference type="ARBA" id="ARBA00022679"/>
    </source>
</evidence>
<dbReference type="Gene3D" id="3.20.20.140">
    <property type="entry name" value="Metal-dependent hydrolases"/>
    <property type="match status" value="1"/>
</dbReference>